<dbReference type="InterPro" id="IPR036249">
    <property type="entry name" value="Thioredoxin-like_sf"/>
</dbReference>
<dbReference type="PANTHER" id="PTHR30041">
    <property type="entry name" value="ARSENATE REDUCTASE"/>
    <property type="match status" value="1"/>
</dbReference>
<dbReference type="InterPro" id="IPR006660">
    <property type="entry name" value="Arsenate_reductase-like"/>
</dbReference>
<evidence type="ECO:0000313" key="1">
    <source>
        <dbReference type="EMBL" id="KRX04752.1"/>
    </source>
</evidence>
<dbReference type="OrthoDB" id="59229at2759"/>
<dbReference type="PANTHER" id="PTHR30041:SF4">
    <property type="entry name" value="ARSENATE REDUCTASE"/>
    <property type="match status" value="1"/>
</dbReference>
<comment type="caution">
    <text evidence="1">The sequence shown here is derived from an EMBL/GenBank/DDBJ whole genome shotgun (WGS) entry which is preliminary data.</text>
</comment>
<gene>
    <name evidence="1" type="ORF">PPERSA_11808</name>
</gene>
<name>A0A0V0QRV0_PSEPJ</name>
<sequence>MESNKVLVIYNQKCSKCRETQQLLEQKKEKNSSLSIDYHYYLQDGISEQLLEKIVDLLKVSDVKNIMRDTDQLYKDLKIKESNFSQQELKNLIIKNPALLQRPIVIYQDKAVIARPPSNINEIL</sequence>
<dbReference type="Pfam" id="PF03960">
    <property type="entry name" value="ArsC"/>
    <property type="match status" value="1"/>
</dbReference>
<dbReference type="EMBL" id="LDAU01000111">
    <property type="protein sequence ID" value="KRX04752.1"/>
    <property type="molecule type" value="Genomic_DNA"/>
</dbReference>
<accession>A0A0V0QRV0</accession>
<evidence type="ECO:0000313" key="2">
    <source>
        <dbReference type="Proteomes" id="UP000054937"/>
    </source>
</evidence>
<dbReference type="PROSITE" id="PS51353">
    <property type="entry name" value="ARSC"/>
    <property type="match status" value="1"/>
</dbReference>
<dbReference type="Gene3D" id="3.40.30.10">
    <property type="entry name" value="Glutaredoxin"/>
    <property type="match status" value="1"/>
</dbReference>
<dbReference type="SUPFAM" id="SSF52833">
    <property type="entry name" value="Thioredoxin-like"/>
    <property type="match status" value="1"/>
</dbReference>
<dbReference type="AlphaFoldDB" id="A0A0V0QRV0"/>
<dbReference type="InParanoid" id="A0A0V0QRV0"/>
<proteinExistence type="predicted"/>
<dbReference type="Proteomes" id="UP000054937">
    <property type="component" value="Unassembled WGS sequence"/>
</dbReference>
<reference evidence="1 2" key="1">
    <citation type="journal article" date="2015" name="Sci. Rep.">
        <title>Genome of the facultative scuticociliatosis pathogen Pseudocohnilembus persalinus provides insight into its virulence through horizontal gene transfer.</title>
        <authorList>
            <person name="Xiong J."/>
            <person name="Wang G."/>
            <person name="Cheng J."/>
            <person name="Tian M."/>
            <person name="Pan X."/>
            <person name="Warren A."/>
            <person name="Jiang C."/>
            <person name="Yuan D."/>
            <person name="Miao W."/>
        </authorList>
    </citation>
    <scope>NUCLEOTIDE SEQUENCE [LARGE SCALE GENOMIC DNA]</scope>
    <source>
        <strain evidence="1">36N120E</strain>
    </source>
</reference>
<protein>
    <submittedName>
        <fullName evidence="1">Thioredoxin-like fold</fullName>
    </submittedName>
</protein>
<organism evidence="1 2">
    <name type="scientific">Pseudocohnilembus persalinus</name>
    <name type="common">Ciliate</name>
    <dbReference type="NCBI Taxonomy" id="266149"/>
    <lineage>
        <taxon>Eukaryota</taxon>
        <taxon>Sar</taxon>
        <taxon>Alveolata</taxon>
        <taxon>Ciliophora</taxon>
        <taxon>Intramacronucleata</taxon>
        <taxon>Oligohymenophorea</taxon>
        <taxon>Scuticociliatia</taxon>
        <taxon>Philasterida</taxon>
        <taxon>Pseudocohnilembidae</taxon>
        <taxon>Pseudocohnilembus</taxon>
    </lineage>
</organism>
<keyword evidence="2" id="KW-1185">Reference proteome</keyword>